<dbReference type="InterPro" id="IPR046342">
    <property type="entry name" value="CBS_dom_sf"/>
</dbReference>
<accession>A0A853CD22</accession>
<evidence type="ECO:0000313" key="4">
    <source>
        <dbReference type="EMBL" id="NYJ04053.1"/>
    </source>
</evidence>
<dbReference type="Gene3D" id="3.10.580.10">
    <property type="entry name" value="CBS-domain"/>
    <property type="match status" value="1"/>
</dbReference>
<dbReference type="RefSeq" id="WP_179714821.1">
    <property type="nucleotide sequence ID" value="NZ_JACBZT010000001.1"/>
</dbReference>
<evidence type="ECO:0000256" key="2">
    <source>
        <dbReference type="PROSITE-ProRule" id="PRU00703"/>
    </source>
</evidence>
<dbReference type="PANTHER" id="PTHR43080">
    <property type="entry name" value="CBS DOMAIN-CONTAINING PROTEIN CBSX3, MITOCHONDRIAL"/>
    <property type="match status" value="1"/>
</dbReference>
<dbReference type="SMART" id="SM00116">
    <property type="entry name" value="CBS"/>
    <property type="match status" value="2"/>
</dbReference>
<dbReference type="EMBL" id="JACBZT010000001">
    <property type="protein sequence ID" value="NYJ04053.1"/>
    <property type="molecule type" value="Genomic_DNA"/>
</dbReference>
<organism evidence="4 5">
    <name type="scientific">Petropleomorpha daqingensis</name>
    <dbReference type="NCBI Taxonomy" id="2026353"/>
    <lineage>
        <taxon>Bacteria</taxon>
        <taxon>Bacillati</taxon>
        <taxon>Actinomycetota</taxon>
        <taxon>Actinomycetes</taxon>
        <taxon>Geodermatophilales</taxon>
        <taxon>Geodermatophilaceae</taxon>
        <taxon>Petropleomorpha</taxon>
    </lineage>
</organism>
<keyword evidence="1 2" id="KW-0129">CBS domain</keyword>
<name>A0A853CD22_9ACTN</name>
<evidence type="ECO:0000313" key="5">
    <source>
        <dbReference type="Proteomes" id="UP000541969"/>
    </source>
</evidence>
<dbReference type="InterPro" id="IPR000644">
    <property type="entry name" value="CBS_dom"/>
</dbReference>
<dbReference type="PANTHER" id="PTHR43080:SF2">
    <property type="entry name" value="CBS DOMAIN-CONTAINING PROTEIN"/>
    <property type="match status" value="1"/>
</dbReference>
<evidence type="ECO:0000259" key="3">
    <source>
        <dbReference type="PROSITE" id="PS51371"/>
    </source>
</evidence>
<evidence type="ECO:0000256" key="1">
    <source>
        <dbReference type="ARBA" id="ARBA00023122"/>
    </source>
</evidence>
<reference evidence="4 5" key="1">
    <citation type="submission" date="2020-07" db="EMBL/GenBank/DDBJ databases">
        <title>Sequencing the genomes of 1000 actinobacteria strains.</title>
        <authorList>
            <person name="Klenk H.-P."/>
        </authorList>
    </citation>
    <scope>NUCLEOTIDE SEQUENCE [LARGE SCALE GENOMIC DNA]</scope>
    <source>
        <strain evidence="4 5">DSM 104001</strain>
    </source>
</reference>
<feature type="domain" description="CBS" evidence="3">
    <location>
        <begin position="86"/>
        <end position="137"/>
    </location>
</feature>
<dbReference type="PROSITE" id="PS51371">
    <property type="entry name" value="CBS"/>
    <property type="match status" value="2"/>
</dbReference>
<dbReference type="Proteomes" id="UP000541969">
    <property type="component" value="Unassembled WGS sequence"/>
</dbReference>
<gene>
    <name evidence="4" type="ORF">GGQ55_000331</name>
</gene>
<sequence>MTSDVDTALPSPALAPTVADVMRPAVTTVEPGAHLAGAAYLMKHSGDNALVVTANERPVAMVTDTDITQAVADGRNLEEVRISDLPSREPIVVAPGTDVLTATRTMLLHGIHHLPVVDGERLVGIVDMTDLCRPLVG</sequence>
<dbReference type="AlphaFoldDB" id="A0A853CD22"/>
<dbReference type="InterPro" id="IPR051257">
    <property type="entry name" value="Diverse_CBS-Domain"/>
</dbReference>
<keyword evidence="5" id="KW-1185">Reference proteome</keyword>
<comment type="caution">
    <text evidence="4">The sequence shown here is derived from an EMBL/GenBank/DDBJ whole genome shotgun (WGS) entry which is preliminary data.</text>
</comment>
<proteinExistence type="predicted"/>
<protein>
    <submittedName>
        <fullName evidence="4">CBS domain-containing protein</fullName>
    </submittedName>
</protein>
<dbReference type="SUPFAM" id="SSF54631">
    <property type="entry name" value="CBS-domain pair"/>
    <property type="match status" value="1"/>
</dbReference>
<feature type="domain" description="CBS" evidence="3">
    <location>
        <begin position="22"/>
        <end position="79"/>
    </location>
</feature>
<dbReference type="Pfam" id="PF00571">
    <property type="entry name" value="CBS"/>
    <property type="match status" value="2"/>
</dbReference>